<protein>
    <submittedName>
        <fullName evidence="10">Sulfonate transport system ATP-binding protein</fullName>
    </submittedName>
</protein>
<evidence type="ECO:0000256" key="5">
    <source>
        <dbReference type="ARBA" id="ARBA00022741"/>
    </source>
</evidence>
<keyword evidence="6 10" id="KW-0067">ATP-binding</keyword>
<keyword evidence="4" id="KW-0997">Cell inner membrane</keyword>
<keyword evidence="7" id="KW-1278">Translocase</keyword>
<evidence type="ECO:0000256" key="7">
    <source>
        <dbReference type="ARBA" id="ARBA00022967"/>
    </source>
</evidence>
<organism evidence="10 11">
    <name type="scientific">Pseudomonas kuykendallii</name>
    <dbReference type="NCBI Taxonomy" id="1007099"/>
    <lineage>
        <taxon>Bacteria</taxon>
        <taxon>Pseudomonadati</taxon>
        <taxon>Pseudomonadota</taxon>
        <taxon>Gammaproteobacteria</taxon>
        <taxon>Pseudomonadales</taxon>
        <taxon>Pseudomonadaceae</taxon>
        <taxon>Pseudomonas</taxon>
    </lineage>
</organism>
<dbReference type="InterPro" id="IPR017871">
    <property type="entry name" value="ABC_transporter-like_CS"/>
</dbReference>
<keyword evidence="2" id="KW-0813">Transport</keyword>
<dbReference type="CDD" id="cd03293">
    <property type="entry name" value="ABC_NrtD_SsuB_transporters"/>
    <property type="match status" value="1"/>
</dbReference>
<dbReference type="EMBL" id="FNNU01000001">
    <property type="protein sequence ID" value="SDW36980.1"/>
    <property type="molecule type" value="Genomic_DNA"/>
</dbReference>
<reference evidence="11" key="1">
    <citation type="submission" date="2016-10" db="EMBL/GenBank/DDBJ databases">
        <authorList>
            <person name="Varghese N."/>
            <person name="Submissions S."/>
        </authorList>
    </citation>
    <scope>NUCLEOTIDE SEQUENCE [LARGE SCALE GENOMIC DNA]</scope>
    <source>
        <strain evidence="11">NRRL B-59562</strain>
    </source>
</reference>
<accession>A0A1H2SZI6</accession>
<sequence length="269" mass="29233">MTAQQPPQNLKRGIPLAVRGLHKTFGKREVLKDIELNIPAGQFVAVVGRSGCGKSTLLRLLAGLDSPSSGQLLAGSADLGSAREETRLMFQDARLLPWKRVIDNVGLGLSGDWRQKARDALEAVGLADRAGEWPAALSGGQKQRVALARALIHQPRLLLLDEPLGALDALTRIEMQQLIERLWQQHGFTVLLVTHDVSEAVAIADRVILIEDGRIGLDLPVELARPRHRGSARLAALEAQVLDRVLALPPGDNEPDPVSPLPTQLRWAL</sequence>
<dbReference type="InterPro" id="IPR003439">
    <property type="entry name" value="ABC_transporter-like_ATP-bd"/>
</dbReference>
<evidence type="ECO:0000313" key="10">
    <source>
        <dbReference type="EMBL" id="SDW36980.1"/>
    </source>
</evidence>
<dbReference type="FunFam" id="3.40.50.300:FF:000653">
    <property type="entry name" value="Aliphatic sulfonates import ATP-binding protein SsuB"/>
    <property type="match status" value="1"/>
</dbReference>
<keyword evidence="5" id="KW-0547">Nucleotide-binding</keyword>
<dbReference type="InterPro" id="IPR027417">
    <property type="entry name" value="P-loop_NTPase"/>
</dbReference>
<evidence type="ECO:0000256" key="8">
    <source>
        <dbReference type="ARBA" id="ARBA00023136"/>
    </source>
</evidence>
<dbReference type="PANTHER" id="PTHR42788">
    <property type="entry name" value="TAURINE IMPORT ATP-BINDING PROTEIN-RELATED"/>
    <property type="match status" value="1"/>
</dbReference>
<evidence type="ECO:0000256" key="4">
    <source>
        <dbReference type="ARBA" id="ARBA00022519"/>
    </source>
</evidence>
<feature type="domain" description="ABC transporter" evidence="9">
    <location>
        <begin position="16"/>
        <end position="237"/>
    </location>
</feature>
<dbReference type="InterPro" id="IPR050166">
    <property type="entry name" value="ABC_transporter_ATP-bind"/>
</dbReference>
<keyword evidence="3" id="KW-1003">Cell membrane</keyword>
<dbReference type="GO" id="GO:0016887">
    <property type="term" value="F:ATP hydrolysis activity"/>
    <property type="evidence" value="ECO:0007669"/>
    <property type="project" value="InterPro"/>
</dbReference>
<dbReference type="InterPro" id="IPR003593">
    <property type="entry name" value="AAA+_ATPase"/>
</dbReference>
<evidence type="ECO:0000256" key="6">
    <source>
        <dbReference type="ARBA" id="ARBA00022840"/>
    </source>
</evidence>
<proteinExistence type="inferred from homology"/>
<evidence type="ECO:0000256" key="3">
    <source>
        <dbReference type="ARBA" id="ARBA00022475"/>
    </source>
</evidence>
<dbReference type="Pfam" id="PF00005">
    <property type="entry name" value="ABC_tran"/>
    <property type="match status" value="1"/>
</dbReference>
<dbReference type="Gene3D" id="3.40.50.300">
    <property type="entry name" value="P-loop containing nucleotide triphosphate hydrolases"/>
    <property type="match status" value="1"/>
</dbReference>
<dbReference type="STRING" id="1007099.SAMN05216287_0826"/>
<evidence type="ECO:0000259" key="9">
    <source>
        <dbReference type="PROSITE" id="PS50893"/>
    </source>
</evidence>
<dbReference type="PROSITE" id="PS50893">
    <property type="entry name" value="ABC_TRANSPORTER_2"/>
    <property type="match status" value="1"/>
</dbReference>
<name>A0A1H2SZI6_9PSED</name>
<dbReference type="SMART" id="SM00382">
    <property type="entry name" value="AAA"/>
    <property type="match status" value="1"/>
</dbReference>
<dbReference type="Proteomes" id="UP000243778">
    <property type="component" value="Unassembled WGS sequence"/>
</dbReference>
<dbReference type="PANTHER" id="PTHR42788:SF17">
    <property type="entry name" value="ALIPHATIC SULFONATES IMPORT ATP-BINDING PROTEIN SSUB"/>
    <property type="match status" value="1"/>
</dbReference>
<gene>
    <name evidence="10" type="ORF">SAMN05216287_0826</name>
</gene>
<comment type="similarity">
    <text evidence="1">Belongs to the ABC transporter superfamily.</text>
</comment>
<dbReference type="PROSITE" id="PS00211">
    <property type="entry name" value="ABC_TRANSPORTER_1"/>
    <property type="match status" value="1"/>
</dbReference>
<dbReference type="NCBIfam" id="NF008420">
    <property type="entry name" value="PRK11247.1"/>
    <property type="match status" value="1"/>
</dbReference>
<dbReference type="SUPFAM" id="SSF52540">
    <property type="entry name" value="P-loop containing nucleoside triphosphate hydrolases"/>
    <property type="match status" value="1"/>
</dbReference>
<keyword evidence="11" id="KW-1185">Reference proteome</keyword>
<dbReference type="GO" id="GO:0042918">
    <property type="term" value="P:alkanesulfonate transmembrane transport"/>
    <property type="evidence" value="ECO:0007669"/>
    <property type="project" value="UniProtKB-ARBA"/>
</dbReference>
<evidence type="ECO:0000313" key="11">
    <source>
        <dbReference type="Proteomes" id="UP000243778"/>
    </source>
</evidence>
<dbReference type="AlphaFoldDB" id="A0A1H2SZI6"/>
<evidence type="ECO:0000256" key="1">
    <source>
        <dbReference type="ARBA" id="ARBA00005417"/>
    </source>
</evidence>
<dbReference type="GO" id="GO:0005524">
    <property type="term" value="F:ATP binding"/>
    <property type="evidence" value="ECO:0007669"/>
    <property type="project" value="UniProtKB-KW"/>
</dbReference>
<dbReference type="RefSeq" id="WP_090224836.1">
    <property type="nucleotide sequence ID" value="NZ_FNNU01000001.1"/>
</dbReference>
<keyword evidence="8" id="KW-0472">Membrane</keyword>
<evidence type="ECO:0000256" key="2">
    <source>
        <dbReference type="ARBA" id="ARBA00022448"/>
    </source>
</evidence>
<dbReference type="OrthoDB" id="9802264at2"/>